<evidence type="ECO:0000256" key="4">
    <source>
        <dbReference type="ARBA" id="ARBA00022840"/>
    </source>
</evidence>
<dbReference type="EMBL" id="SSXH01000290">
    <property type="protein sequence ID" value="THJ74227.1"/>
    <property type="molecule type" value="Genomic_DNA"/>
</dbReference>
<dbReference type="AlphaFoldDB" id="A0A4S5EPD1"/>
<organism evidence="8 9">
    <name type="scientific">Candidatus Frankia alpina</name>
    <dbReference type="NCBI Taxonomy" id="2699483"/>
    <lineage>
        <taxon>Bacteria</taxon>
        <taxon>Bacillati</taxon>
        <taxon>Actinomycetota</taxon>
        <taxon>Actinomycetes</taxon>
        <taxon>Frankiales</taxon>
        <taxon>Frankiaceae</taxon>
        <taxon>Frankia</taxon>
    </lineage>
</organism>
<gene>
    <name evidence="8" type="ORF">E7Y31_12745</name>
</gene>
<keyword evidence="9" id="KW-1185">Reference proteome</keyword>
<comment type="caution">
    <text evidence="8">The sequence shown here is derived from an EMBL/GenBank/DDBJ whole genome shotgun (WGS) entry which is preliminary data.</text>
</comment>
<dbReference type="Pfam" id="PF00069">
    <property type="entry name" value="Pkinase"/>
    <property type="match status" value="1"/>
</dbReference>
<dbReference type="InterPro" id="IPR017441">
    <property type="entry name" value="Protein_kinase_ATP_BS"/>
</dbReference>
<dbReference type="InterPro" id="IPR008271">
    <property type="entry name" value="Ser/Thr_kinase_AS"/>
</dbReference>
<dbReference type="GO" id="GO:0005524">
    <property type="term" value="F:ATP binding"/>
    <property type="evidence" value="ECO:0007669"/>
    <property type="project" value="UniProtKB-UniRule"/>
</dbReference>
<evidence type="ECO:0000256" key="2">
    <source>
        <dbReference type="ARBA" id="ARBA00022741"/>
    </source>
</evidence>
<feature type="non-terminal residue" evidence="8">
    <location>
        <position position="221"/>
    </location>
</feature>
<sequence length="221" mass="23044">MARRRTMSSRPPGVPGGSTPVWDAVLAPQDPRQISGYWLRARIGAGGMGAVYLSYTPGGRPVAIKVARPEFAADAEFRRRFASEVAIAQRVQGLYTAPVIDYDADAAQPWLATAYVAAPSLAAAVARQGMLPPETVLVLLAGVAEALQSIHAAGVIHRDLKPGNVILASDGPRVIDFGISRAVESSSGAITQAGARIGTPAFMAPEQVQGRSFGPAGDIFA</sequence>
<evidence type="ECO:0000259" key="7">
    <source>
        <dbReference type="PROSITE" id="PS50011"/>
    </source>
</evidence>
<dbReference type="PROSITE" id="PS50011">
    <property type="entry name" value="PROTEIN_KINASE_DOM"/>
    <property type="match status" value="1"/>
</dbReference>
<dbReference type="Gene3D" id="1.10.510.10">
    <property type="entry name" value="Transferase(Phosphotransferase) domain 1"/>
    <property type="match status" value="1"/>
</dbReference>
<evidence type="ECO:0000313" key="9">
    <source>
        <dbReference type="Proteomes" id="UP000305282"/>
    </source>
</evidence>
<evidence type="ECO:0000256" key="3">
    <source>
        <dbReference type="ARBA" id="ARBA00022777"/>
    </source>
</evidence>
<dbReference type="Gene3D" id="3.30.200.20">
    <property type="entry name" value="Phosphorylase Kinase, domain 1"/>
    <property type="match status" value="1"/>
</dbReference>
<protein>
    <submittedName>
        <fullName evidence="8">Serine/threonine protein kinase</fullName>
    </submittedName>
</protein>
<feature type="region of interest" description="Disordered" evidence="6">
    <location>
        <begin position="1"/>
        <end position="20"/>
    </location>
</feature>
<evidence type="ECO:0000256" key="5">
    <source>
        <dbReference type="PROSITE-ProRule" id="PRU10141"/>
    </source>
</evidence>
<dbReference type="GO" id="GO:0004674">
    <property type="term" value="F:protein serine/threonine kinase activity"/>
    <property type="evidence" value="ECO:0007669"/>
    <property type="project" value="UniProtKB-KW"/>
</dbReference>
<evidence type="ECO:0000256" key="1">
    <source>
        <dbReference type="ARBA" id="ARBA00022679"/>
    </source>
</evidence>
<proteinExistence type="predicted"/>
<dbReference type="OrthoDB" id="9762169at2"/>
<dbReference type="InterPro" id="IPR000719">
    <property type="entry name" value="Prot_kinase_dom"/>
</dbReference>
<accession>A0A4S5EPD1</accession>
<dbReference type="SUPFAM" id="SSF56112">
    <property type="entry name" value="Protein kinase-like (PK-like)"/>
    <property type="match status" value="1"/>
</dbReference>
<dbReference type="SMART" id="SM00220">
    <property type="entry name" value="S_TKc"/>
    <property type="match status" value="1"/>
</dbReference>
<dbReference type="PROSITE" id="PS00107">
    <property type="entry name" value="PROTEIN_KINASE_ATP"/>
    <property type="match status" value="1"/>
</dbReference>
<dbReference type="Proteomes" id="UP000305282">
    <property type="component" value="Unassembled WGS sequence"/>
</dbReference>
<evidence type="ECO:0000313" key="8">
    <source>
        <dbReference type="EMBL" id="THJ74227.1"/>
    </source>
</evidence>
<dbReference type="InterPro" id="IPR011009">
    <property type="entry name" value="Kinase-like_dom_sf"/>
</dbReference>
<feature type="binding site" evidence="5">
    <location>
        <position position="65"/>
    </location>
    <ligand>
        <name>ATP</name>
        <dbReference type="ChEBI" id="CHEBI:30616"/>
    </ligand>
</feature>
<reference evidence="8 9" key="1">
    <citation type="submission" date="2019-04" db="EMBL/GenBank/DDBJ databases">
        <title>Draft genome sequences for three unisolated Alnus-infective Frankia Sp+ strains, AgTrS, AiOr and AvVan, the first sequenced Frankia strains able to sporulate in-planta.</title>
        <authorList>
            <person name="Bethencourt L."/>
            <person name="Vautrin F."/>
            <person name="Taib N."/>
            <person name="Dubost A."/>
            <person name="Castro-Garcia L."/>
            <person name="Imbaud O."/>
            <person name="Abrouk D."/>
            <person name="Fournier P."/>
            <person name="Briolay J."/>
            <person name="Nguyen A."/>
            <person name="Normand P."/>
            <person name="Fernandez M.P."/>
            <person name="Brochier-Armanet C."/>
            <person name="Herrera-Belaroussi A."/>
        </authorList>
    </citation>
    <scope>NUCLEOTIDE SEQUENCE [LARGE SCALE GENOMIC DNA]</scope>
    <source>
        <strain evidence="8 9">AvVan</strain>
    </source>
</reference>
<keyword evidence="3 8" id="KW-0418">Kinase</keyword>
<dbReference type="PROSITE" id="PS00108">
    <property type="entry name" value="PROTEIN_KINASE_ST"/>
    <property type="match status" value="1"/>
</dbReference>
<dbReference type="PANTHER" id="PTHR43289">
    <property type="entry name" value="MITOGEN-ACTIVATED PROTEIN KINASE KINASE KINASE 20-RELATED"/>
    <property type="match status" value="1"/>
</dbReference>
<keyword evidence="8" id="KW-0723">Serine/threonine-protein kinase</keyword>
<evidence type="ECO:0000256" key="6">
    <source>
        <dbReference type="SAM" id="MobiDB-lite"/>
    </source>
</evidence>
<feature type="domain" description="Protein kinase" evidence="7">
    <location>
        <begin position="37"/>
        <end position="221"/>
    </location>
</feature>
<keyword evidence="4 5" id="KW-0067">ATP-binding</keyword>
<dbReference type="CDD" id="cd14014">
    <property type="entry name" value="STKc_PknB_like"/>
    <property type="match status" value="1"/>
</dbReference>
<dbReference type="PANTHER" id="PTHR43289:SF34">
    <property type="entry name" value="SERINE_THREONINE-PROTEIN KINASE YBDM-RELATED"/>
    <property type="match status" value="1"/>
</dbReference>
<keyword evidence="2 5" id="KW-0547">Nucleotide-binding</keyword>
<keyword evidence="1" id="KW-0808">Transferase</keyword>
<name>A0A4S5EPD1_9ACTN</name>